<gene>
    <name evidence="6" type="ordered locus">Turpa_3233</name>
</gene>
<comment type="cofactor">
    <cofactor evidence="5">
        <name>Fe(2+)</name>
        <dbReference type="ChEBI" id="CHEBI:29033"/>
    </cofactor>
    <text evidence="5">Binds 1 Fe(2+) ion per subunit.</text>
</comment>
<dbReference type="GO" id="GO:0046872">
    <property type="term" value="F:metal ion binding"/>
    <property type="evidence" value="ECO:0007669"/>
    <property type="project" value="UniProtKB-KW"/>
</dbReference>
<dbReference type="EMBL" id="CP002959">
    <property type="protein sequence ID" value="AFM13872.1"/>
    <property type="molecule type" value="Genomic_DNA"/>
</dbReference>
<dbReference type="KEGG" id="tpx:Turpa_3233"/>
<dbReference type="STRING" id="869212.Turpa_3233"/>
<evidence type="ECO:0000256" key="1">
    <source>
        <dbReference type="ARBA" id="ARBA00006787"/>
    </source>
</evidence>
<proteinExistence type="inferred from homology"/>
<comment type="similarity">
    <text evidence="1">Belongs to the carotenoid oxygenase family.</text>
</comment>
<dbReference type="PANTHER" id="PTHR10543">
    <property type="entry name" value="BETA-CAROTENE DIOXYGENASE"/>
    <property type="match status" value="1"/>
</dbReference>
<dbReference type="PANTHER" id="PTHR10543:SF89">
    <property type="entry name" value="CAROTENOID 9,10(9',10')-CLEAVAGE DIOXYGENASE 1"/>
    <property type="match status" value="1"/>
</dbReference>
<feature type="binding site" evidence="5">
    <location>
        <position position="273"/>
    </location>
    <ligand>
        <name>Fe cation</name>
        <dbReference type="ChEBI" id="CHEBI:24875"/>
        <note>catalytic</note>
    </ligand>
</feature>
<feature type="binding site" evidence="5">
    <location>
        <position position="336"/>
    </location>
    <ligand>
        <name>Fe cation</name>
        <dbReference type="ChEBI" id="CHEBI:24875"/>
        <note>catalytic</note>
    </ligand>
</feature>
<evidence type="ECO:0000313" key="6">
    <source>
        <dbReference type="EMBL" id="AFM13872.1"/>
    </source>
</evidence>
<evidence type="ECO:0000256" key="5">
    <source>
        <dbReference type="PIRSR" id="PIRSR604294-1"/>
    </source>
</evidence>
<evidence type="ECO:0000313" key="7">
    <source>
        <dbReference type="Proteomes" id="UP000006048"/>
    </source>
</evidence>
<evidence type="ECO:0000256" key="3">
    <source>
        <dbReference type="ARBA" id="ARBA00023002"/>
    </source>
</evidence>
<dbReference type="InterPro" id="IPR004294">
    <property type="entry name" value="Carotenoid_Oase"/>
</dbReference>
<sequence>MLVSGKDTSGASAAENEQRFVGKSIDVPKANSHAKRMPTAPANLFLEGNFAPLRHEFNLAKTRQFEIRGKVPRDLNGSFYRNGPNPQFEPGPFYHWFLGDGMLHAFHLQRGEVSYLNRYVATPTLELERRAGRNLFLGQRTNMLANLQLVGGNLISLISGLIRDKNADAYTRLIAKANTSVLAFREELFALVESSPPIRLQPTTLASEGFEKFDAGFMAPFTAHPKTDPQTGYLYAFGYRVAGGPRLEYYVINPHGKLVSRTAVETDYAAMIHDFAITRNYAVVPVFPAVTSLASIRRGRIAEWQPEKGASVIVMNKDGDTASLRRFELPVGYVYHYANAYEDGKAIVVDAIRYERVPLMGSDTEIRAELFEQANNGYLTRFRIDLASGKTETQVLHSEHYAEFPVIDPRLVGEKYEHSFAASASGNNSSAAGIFDGQVSYELSRGKVKADIHDFPRGHFGGEPIFVPTGKPGERKGYLLNLIYSTEDNRSYLAVFDVAKPDKKPLCEIWLPHRVPYGFHGTWRQHRN</sequence>
<dbReference type="GO" id="GO:0010436">
    <property type="term" value="F:carotenoid dioxygenase activity"/>
    <property type="evidence" value="ECO:0007669"/>
    <property type="project" value="TreeGrafter"/>
</dbReference>
<name>I4B9B5_TURPD</name>
<reference evidence="6 7" key="1">
    <citation type="submission" date="2012-06" db="EMBL/GenBank/DDBJ databases">
        <title>The complete chromosome of genome of Turneriella parva DSM 21527.</title>
        <authorList>
            <consortium name="US DOE Joint Genome Institute (JGI-PGF)"/>
            <person name="Lucas S."/>
            <person name="Han J."/>
            <person name="Lapidus A."/>
            <person name="Bruce D."/>
            <person name="Goodwin L."/>
            <person name="Pitluck S."/>
            <person name="Peters L."/>
            <person name="Kyrpides N."/>
            <person name="Mavromatis K."/>
            <person name="Ivanova N."/>
            <person name="Mikhailova N."/>
            <person name="Chertkov O."/>
            <person name="Detter J.C."/>
            <person name="Tapia R."/>
            <person name="Han C."/>
            <person name="Land M."/>
            <person name="Hauser L."/>
            <person name="Markowitz V."/>
            <person name="Cheng J.-F."/>
            <person name="Hugenholtz P."/>
            <person name="Woyke T."/>
            <person name="Wu D."/>
            <person name="Gronow S."/>
            <person name="Wellnitz S."/>
            <person name="Brambilla E."/>
            <person name="Klenk H.-P."/>
            <person name="Eisen J.A."/>
        </authorList>
    </citation>
    <scope>NUCLEOTIDE SEQUENCE [LARGE SCALE GENOMIC DNA]</scope>
    <source>
        <strain evidence="7">ATCC BAA-1111 / DSM 21527 / NCTC 11395 / H</strain>
    </source>
</reference>
<dbReference type="AlphaFoldDB" id="I4B9B5"/>
<organism evidence="6 7">
    <name type="scientific">Turneriella parva (strain ATCC BAA-1111 / DSM 21527 / NCTC 11395 / H)</name>
    <name type="common">Leptospira parva</name>
    <dbReference type="NCBI Taxonomy" id="869212"/>
    <lineage>
        <taxon>Bacteria</taxon>
        <taxon>Pseudomonadati</taxon>
        <taxon>Spirochaetota</taxon>
        <taxon>Spirochaetia</taxon>
        <taxon>Leptospirales</taxon>
        <taxon>Leptospiraceae</taxon>
        <taxon>Turneriella</taxon>
    </lineage>
</organism>
<dbReference type="Proteomes" id="UP000006048">
    <property type="component" value="Chromosome"/>
</dbReference>
<dbReference type="Pfam" id="PF03055">
    <property type="entry name" value="RPE65"/>
    <property type="match status" value="1"/>
</dbReference>
<accession>I4B9B5</accession>
<feature type="binding site" evidence="5">
    <location>
        <position position="224"/>
    </location>
    <ligand>
        <name>Fe cation</name>
        <dbReference type="ChEBI" id="CHEBI:24875"/>
        <note>catalytic</note>
    </ligand>
</feature>
<protein>
    <submittedName>
        <fullName evidence="6">Carotenoid oxygenase</fullName>
    </submittedName>
</protein>
<dbReference type="HOGENOM" id="CLU_016472_0_2_12"/>
<evidence type="ECO:0000256" key="4">
    <source>
        <dbReference type="ARBA" id="ARBA00023004"/>
    </source>
</evidence>
<keyword evidence="7" id="KW-1185">Reference proteome</keyword>
<keyword evidence="2 5" id="KW-0479">Metal-binding</keyword>
<keyword evidence="3" id="KW-0560">Oxidoreductase</keyword>
<dbReference type="PATRIC" id="fig|869212.3.peg.3264"/>
<dbReference type="GO" id="GO:0016121">
    <property type="term" value="P:carotene catabolic process"/>
    <property type="evidence" value="ECO:0007669"/>
    <property type="project" value="TreeGrafter"/>
</dbReference>
<evidence type="ECO:0000256" key="2">
    <source>
        <dbReference type="ARBA" id="ARBA00022723"/>
    </source>
</evidence>
<keyword evidence="4 5" id="KW-0408">Iron</keyword>
<feature type="binding site" evidence="5">
    <location>
        <position position="520"/>
    </location>
    <ligand>
        <name>Fe cation</name>
        <dbReference type="ChEBI" id="CHEBI:24875"/>
        <note>catalytic</note>
    </ligand>
</feature>